<evidence type="ECO:0000313" key="1">
    <source>
        <dbReference type="EMBL" id="AIU39322.1"/>
    </source>
</evidence>
<dbReference type="Proteomes" id="UP000100290">
    <property type="component" value="Segment"/>
</dbReference>
<proteinExistence type="predicted"/>
<dbReference type="KEGG" id="vg:26040237"/>
<dbReference type="EMBL" id="KM924293">
    <property type="protein sequence ID" value="AIU39427.1"/>
    <property type="molecule type" value="Genomic_DNA"/>
</dbReference>
<organism evidence="3 4">
    <name type="scientific">Testudinid alphaherpesvirus 3</name>
    <dbReference type="NCBI Taxonomy" id="2560801"/>
    <lineage>
        <taxon>Viruses</taxon>
        <taxon>Duplodnaviria</taxon>
        <taxon>Heunggongvirae</taxon>
        <taxon>Peploviricota</taxon>
        <taxon>Herviviricetes</taxon>
        <taxon>Herpesvirales</taxon>
        <taxon>Orthoherpesviridae</taxon>
        <taxon>Alphaherpesvirinae</taxon>
        <taxon>Scutavirus</taxon>
        <taxon>Scutavirus testudinidalpha3</taxon>
    </lineage>
</organism>
<evidence type="ECO:0000313" key="3">
    <source>
        <dbReference type="EMBL" id="AKV40746.1"/>
    </source>
</evidence>
<dbReference type="Proteomes" id="UP000240599">
    <property type="component" value="Segment"/>
</dbReference>
<reference evidence="5 6" key="1">
    <citation type="journal article" date="2015" name="J. Virol.">
        <title>The Genome of a Tortoise Herpesvirus (Testudinid Herpesvirus 3) Has a Novel Structure and Contains a Large Region That Is Not Required for Replication In Vitro or Virulence In Vivo.</title>
        <authorList>
            <person name="Gandar F."/>
            <person name="Wilkie G.S."/>
            <person name="Gatherer D."/>
            <person name="Kerr K."/>
            <person name="Marlier D."/>
            <person name="Diez M."/>
            <person name="Marschang R.E."/>
            <person name="Mast J."/>
            <person name="Dewals B.G."/>
            <person name="Davison A.J."/>
            <person name="Vanderplasschen A.F."/>
        </authorList>
    </citation>
    <scope>NUCLEOTIDE SEQUENCE [LARGE SCALE GENOMIC DNA]</scope>
    <source>
        <strain evidence="1 5">1976</strain>
        <strain evidence="2 6">4295/7R</strain>
    </source>
</reference>
<evidence type="ECO:0000313" key="4">
    <source>
        <dbReference type="Proteomes" id="UP000100290"/>
    </source>
</evidence>
<evidence type="ECO:0000313" key="6">
    <source>
        <dbReference type="Proteomes" id="UP000240599"/>
    </source>
</evidence>
<dbReference type="EMBL" id="KM924292">
    <property type="protein sequence ID" value="AIU39322.1"/>
    <property type="molecule type" value="Genomic_DNA"/>
</dbReference>
<dbReference type="EMBL" id="KT008627">
    <property type="protein sequence ID" value="AKV40746.1"/>
    <property type="molecule type" value="Genomic_DNA"/>
</dbReference>
<name>A0A0K1R217_9ALPH</name>
<accession>A0A0K1R217</accession>
<evidence type="ECO:0000313" key="5">
    <source>
        <dbReference type="Proteomes" id="UP000208106"/>
    </source>
</evidence>
<dbReference type="KEGG" id="vg:26122586"/>
<dbReference type="EMBL" id="KM924292">
    <property type="protein sequence ID" value="AIU39332.1"/>
    <property type="molecule type" value="Genomic_DNA"/>
</dbReference>
<reference evidence="3 4" key="2">
    <citation type="journal article" date="2015" name="PLoS ONE">
        <title>A Genomic Approach to Unravel Host-Pathogen Interaction in Chelonians: The Example of Testudinid Herpesvirus 3.</title>
        <authorList>
            <person name="Origgi F.C."/>
            <person name="Tecilla M."/>
            <person name="Pilo P."/>
            <person name="Aloisio F."/>
            <person name="Otten P."/>
            <person name="Aguilar-Bultet L."/>
            <person name="Sattler U."/>
            <person name="Roccabianca P."/>
            <person name="Romero C.H."/>
            <person name="Bloom D.C."/>
            <person name="Jacobson E.R."/>
        </authorList>
    </citation>
    <scope>NUCLEOTIDE SEQUENCE [LARGE SCALE GENOMIC DNA]</scope>
    <source>
        <strain evidence="3">US1976/98</strain>
    </source>
</reference>
<dbReference type="Proteomes" id="UP000208106">
    <property type="component" value="Segment"/>
</dbReference>
<gene>
    <name evidence="3" type="primary">ORF99</name>
    <name evidence="1" type="synonym">TE1</name>
</gene>
<evidence type="ECO:0000313" key="2">
    <source>
        <dbReference type="EMBL" id="AIU39427.1"/>
    </source>
</evidence>
<keyword evidence="5" id="KW-1185">Reference proteome</keyword>
<protein>
    <submittedName>
        <fullName evidence="1">Protein TE1</fullName>
    </submittedName>
</protein>
<sequence length="207" mass="23658">MSEERWRSAQTERGLRILLLALPLEFRTDLIRRLWTRVLELPVPFEDWLPAPADDPHRSERRVVSHLLWHFDVDRAVSELADLLPPALRSVCLPADPPDMSSPEVRRRVETEALLYATFQRVPPYIFPQVTLELAARLRGRGPPDELTSARRSELPVRLLARCTPAECYVVTLRALDSVGDACSSAARYLVSRPQVWAVGHHDRTRS</sequence>